<keyword evidence="3" id="KW-1185">Reference proteome</keyword>
<evidence type="ECO:0000313" key="2">
    <source>
        <dbReference type="EMBL" id="KAJ8303687.1"/>
    </source>
</evidence>
<comment type="caution">
    <text evidence="2">The sequence shown here is derived from an EMBL/GenBank/DDBJ whole genome shotgun (WGS) entry which is preliminary data.</text>
</comment>
<name>A0ABQ9EJE0_TEGGR</name>
<accession>A0ABQ9EJE0</accession>
<dbReference type="Proteomes" id="UP001217089">
    <property type="component" value="Unassembled WGS sequence"/>
</dbReference>
<organism evidence="2 3">
    <name type="scientific">Tegillarca granosa</name>
    <name type="common">Malaysian cockle</name>
    <name type="synonym">Anadara granosa</name>
    <dbReference type="NCBI Taxonomy" id="220873"/>
    <lineage>
        <taxon>Eukaryota</taxon>
        <taxon>Metazoa</taxon>
        <taxon>Spiralia</taxon>
        <taxon>Lophotrochozoa</taxon>
        <taxon>Mollusca</taxon>
        <taxon>Bivalvia</taxon>
        <taxon>Autobranchia</taxon>
        <taxon>Pteriomorphia</taxon>
        <taxon>Arcoida</taxon>
        <taxon>Arcoidea</taxon>
        <taxon>Arcidae</taxon>
        <taxon>Tegillarca</taxon>
    </lineage>
</organism>
<reference evidence="2 3" key="1">
    <citation type="submission" date="2022-12" db="EMBL/GenBank/DDBJ databases">
        <title>Chromosome-level genome of Tegillarca granosa.</title>
        <authorList>
            <person name="Kim J."/>
        </authorList>
    </citation>
    <scope>NUCLEOTIDE SEQUENCE [LARGE SCALE GENOMIC DNA]</scope>
    <source>
        <strain evidence="2">Teg-2019</strain>
        <tissue evidence="2">Adductor muscle</tissue>
    </source>
</reference>
<feature type="region of interest" description="Disordered" evidence="1">
    <location>
        <begin position="15"/>
        <end position="36"/>
    </location>
</feature>
<dbReference type="EMBL" id="JARBDR010000915">
    <property type="protein sequence ID" value="KAJ8303687.1"/>
    <property type="molecule type" value="Genomic_DNA"/>
</dbReference>
<evidence type="ECO:0000256" key="1">
    <source>
        <dbReference type="SAM" id="MobiDB-lite"/>
    </source>
</evidence>
<protein>
    <submittedName>
        <fullName evidence="2">Uncharacterized protein</fullName>
    </submittedName>
</protein>
<evidence type="ECO:0000313" key="3">
    <source>
        <dbReference type="Proteomes" id="UP001217089"/>
    </source>
</evidence>
<proteinExistence type="predicted"/>
<sequence length="92" mass="10523">MLEISVEELAKKLEEFSAEARPKPKKNQQTRPSDEIYTRNSLINMRAAINRHISDLQRNIDIVNGQAFRNANGVLDGLLKTRLQDGLKKTVY</sequence>
<gene>
    <name evidence="2" type="ORF">KUTeg_018797</name>
</gene>